<dbReference type="InterPro" id="IPR036770">
    <property type="entry name" value="Ankyrin_rpt-contain_sf"/>
</dbReference>
<sequence length="406" mass="46558">MNTQEANDMFHAMIDSIKDDNVEELQRLFEEKLSEKNFYLHFTIPKDMFLPLQPFLFDISAAINSEKCTAFIANFNTDSLSENNEEEDVEEEIYEVYDDNNGNDADSKTKNADKSMNQKEEDIIDIPEDDIDTRTFFSIVTDYEGENEIVEGEEEEEECDSKDNFVSLTDWYVRTNFNEDDYPETIYDNLYVASSKGLLSIVEYLLSYGVNASRISKYGTTVLNGAVFKQNYDLIELFDDYYVKQTADKNGRTPLHISAKLKDHEMTEFLLELGGDPSASDWRGFTPLHISAKNGYVLNIEVLVDYGALIDKPDQGGRTPLHIAALYGQYNACVALYELGATVEAIDLNGMTPMNLATLRKKKQVIRFFDSIGVNNTNMESDQYHRKRKSNKEVFNVQIKKNRQNF</sequence>
<keyword evidence="1" id="KW-0040">ANK repeat</keyword>
<dbReference type="EMBL" id="JAPFFF010000008">
    <property type="protein sequence ID" value="KAK8884967.1"/>
    <property type="molecule type" value="Genomic_DNA"/>
</dbReference>
<keyword evidence="4" id="KW-1185">Reference proteome</keyword>
<feature type="repeat" description="ANK" evidence="1">
    <location>
        <begin position="250"/>
        <end position="282"/>
    </location>
</feature>
<organism evidence="3 4">
    <name type="scientific">Tritrichomonas musculus</name>
    <dbReference type="NCBI Taxonomy" id="1915356"/>
    <lineage>
        <taxon>Eukaryota</taxon>
        <taxon>Metamonada</taxon>
        <taxon>Parabasalia</taxon>
        <taxon>Tritrichomonadida</taxon>
        <taxon>Tritrichomonadidae</taxon>
        <taxon>Tritrichomonas</taxon>
    </lineage>
</organism>
<dbReference type="InterPro" id="IPR002110">
    <property type="entry name" value="Ankyrin_rpt"/>
</dbReference>
<reference evidence="3 4" key="1">
    <citation type="submission" date="2024-04" db="EMBL/GenBank/DDBJ databases">
        <title>Tritrichomonas musculus Genome.</title>
        <authorList>
            <person name="Alves-Ferreira E."/>
            <person name="Grigg M."/>
            <person name="Lorenzi H."/>
            <person name="Galac M."/>
        </authorList>
    </citation>
    <scope>NUCLEOTIDE SEQUENCE [LARGE SCALE GENOMIC DNA]</scope>
    <source>
        <strain evidence="3 4">EAF2021</strain>
    </source>
</reference>
<evidence type="ECO:0000313" key="3">
    <source>
        <dbReference type="EMBL" id="KAK8884967.1"/>
    </source>
</evidence>
<feature type="region of interest" description="Disordered" evidence="2">
    <location>
        <begin position="98"/>
        <end position="117"/>
    </location>
</feature>
<evidence type="ECO:0008006" key="5">
    <source>
        <dbReference type="Google" id="ProtNLM"/>
    </source>
</evidence>
<dbReference type="Proteomes" id="UP001470230">
    <property type="component" value="Unassembled WGS sequence"/>
</dbReference>
<gene>
    <name evidence="3" type="ORF">M9Y10_044093</name>
</gene>
<dbReference type="Pfam" id="PF13606">
    <property type="entry name" value="Ank_3"/>
    <property type="match status" value="1"/>
</dbReference>
<feature type="compositionally biased region" description="Basic and acidic residues" evidence="2">
    <location>
        <begin position="105"/>
        <end position="117"/>
    </location>
</feature>
<dbReference type="PANTHER" id="PTHR44207">
    <property type="entry name" value="SURFACE ANTIGEN BSPA-LIKE-RELATED"/>
    <property type="match status" value="1"/>
</dbReference>
<dbReference type="Gene3D" id="1.25.40.20">
    <property type="entry name" value="Ankyrin repeat-containing domain"/>
    <property type="match status" value="1"/>
</dbReference>
<evidence type="ECO:0000256" key="1">
    <source>
        <dbReference type="PROSITE-ProRule" id="PRU00023"/>
    </source>
</evidence>
<dbReference type="SMART" id="SM00248">
    <property type="entry name" value="ANK"/>
    <property type="match status" value="6"/>
</dbReference>
<evidence type="ECO:0000313" key="4">
    <source>
        <dbReference type="Proteomes" id="UP001470230"/>
    </source>
</evidence>
<name>A0ABR2K213_9EUKA</name>
<protein>
    <recommendedName>
        <fullName evidence="5">Ankyrin repeat protein</fullName>
    </recommendedName>
</protein>
<dbReference type="PANTHER" id="PTHR44207:SF2">
    <property type="entry name" value="REPEAT PROTEIN, PUTATIVE-RELATED"/>
    <property type="match status" value="1"/>
</dbReference>
<dbReference type="PROSITE" id="PS50088">
    <property type="entry name" value="ANK_REPEAT"/>
    <property type="match status" value="3"/>
</dbReference>
<dbReference type="PROSITE" id="PS50297">
    <property type="entry name" value="ANK_REP_REGION"/>
    <property type="match status" value="3"/>
</dbReference>
<dbReference type="SUPFAM" id="SSF48403">
    <property type="entry name" value="Ankyrin repeat"/>
    <property type="match status" value="1"/>
</dbReference>
<feature type="repeat" description="ANK" evidence="1">
    <location>
        <begin position="283"/>
        <end position="315"/>
    </location>
</feature>
<comment type="caution">
    <text evidence="3">The sequence shown here is derived from an EMBL/GenBank/DDBJ whole genome shotgun (WGS) entry which is preliminary data.</text>
</comment>
<dbReference type="Pfam" id="PF12796">
    <property type="entry name" value="Ank_2"/>
    <property type="match status" value="1"/>
</dbReference>
<proteinExistence type="predicted"/>
<accession>A0ABR2K213</accession>
<evidence type="ECO:0000256" key="2">
    <source>
        <dbReference type="SAM" id="MobiDB-lite"/>
    </source>
</evidence>
<feature type="repeat" description="ANK" evidence="1">
    <location>
        <begin position="316"/>
        <end position="348"/>
    </location>
</feature>